<evidence type="ECO:0000313" key="2">
    <source>
        <dbReference type="Proteomes" id="UP000229434"/>
    </source>
</evidence>
<protein>
    <submittedName>
        <fullName evidence="1">Uncharacterized protein</fullName>
    </submittedName>
</protein>
<evidence type="ECO:0000313" key="1">
    <source>
        <dbReference type="EMBL" id="PIT54694.1"/>
    </source>
</evidence>
<organism evidence="1 2">
    <name type="scientific">Snodgrassella alvi</name>
    <dbReference type="NCBI Taxonomy" id="1196083"/>
    <lineage>
        <taxon>Bacteria</taxon>
        <taxon>Pseudomonadati</taxon>
        <taxon>Pseudomonadota</taxon>
        <taxon>Betaproteobacteria</taxon>
        <taxon>Neisseriales</taxon>
        <taxon>Neisseriaceae</taxon>
        <taxon>Snodgrassella</taxon>
    </lineage>
</organism>
<dbReference type="AlphaFoldDB" id="A0A2N9XXI2"/>
<dbReference type="EMBL" id="MEIS01000110">
    <property type="protein sequence ID" value="PIT54694.1"/>
    <property type="molecule type" value="Genomic_DNA"/>
</dbReference>
<gene>
    <name evidence="1" type="ORF">BHC49_07640</name>
</gene>
<reference evidence="1" key="1">
    <citation type="journal article" date="2017" name="MBio">
        <title>Type VI secretion-mediated competition in the bee gut microbiome.</title>
        <authorList>
            <person name="Steele M.I."/>
            <person name="Kwong W.K."/>
            <person name="Powell J.E."/>
            <person name="Whiteley M."/>
            <person name="Moran N.A."/>
        </authorList>
    </citation>
    <scope>NUCLEOTIDE SEQUENCE [LARGE SCALE GENOMIC DNA]</scope>
    <source>
        <strain evidence="1">Nev3CBA3</strain>
    </source>
</reference>
<dbReference type="Proteomes" id="UP000229434">
    <property type="component" value="Unassembled WGS sequence"/>
</dbReference>
<proteinExistence type="predicted"/>
<name>A0A2N9XXI2_9NEIS</name>
<accession>A0A2N9XXI2</accession>
<dbReference type="RefSeq" id="WP_100137610.1">
    <property type="nucleotide sequence ID" value="NZ_MEIS01000110.1"/>
</dbReference>
<comment type="caution">
    <text evidence="1">The sequence shown here is derived from an EMBL/GenBank/DDBJ whole genome shotgun (WGS) entry which is preliminary data.</text>
</comment>
<sequence length="110" mass="12789">MNKIDLDVFSDEKFVELILDKHATGETISNLEATRLVRSFSVEHEVIESSDTFFTCCDIVKLQDRFFSIEYEEDASRWHSAGITEVFEFYEVKPVEEVVTVVRYAPIDEN</sequence>